<feature type="compositionally biased region" description="Acidic residues" evidence="14">
    <location>
        <begin position="232"/>
        <end position="245"/>
    </location>
</feature>
<feature type="compositionally biased region" description="Basic and acidic residues" evidence="14">
    <location>
        <begin position="875"/>
        <end position="891"/>
    </location>
</feature>
<evidence type="ECO:0000256" key="8">
    <source>
        <dbReference type="ARBA" id="ARBA00022990"/>
    </source>
</evidence>
<feature type="compositionally biased region" description="Low complexity" evidence="14">
    <location>
        <begin position="18"/>
        <end position="34"/>
    </location>
</feature>
<dbReference type="Gene3D" id="1.10.720.30">
    <property type="entry name" value="SAP domain"/>
    <property type="match status" value="1"/>
</dbReference>
<reference evidence="18" key="1">
    <citation type="submission" date="2025-08" db="UniProtKB">
        <authorList>
            <consortium name="RefSeq"/>
        </authorList>
    </citation>
    <scope>IDENTIFICATION</scope>
</reference>
<evidence type="ECO:0000256" key="1">
    <source>
        <dbReference type="ARBA" id="ARBA00004123"/>
    </source>
</evidence>
<feature type="compositionally biased region" description="Acidic residues" evidence="14">
    <location>
        <begin position="284"/>
        <end position="298"/>
    </location>
</feature>
<dbReference type="CDD" id="cd12679">
    <property type="entry name" value="RRM_SAFB1_SAFB2"/>
    <property type="match status" value="1"/>
</dbReference>
<evidence type="ECO:0000313" key="17">
    <source>
        <dbReference type="Proteomes" id="UP001652642"/>
    </source>
</evidence>
<feature type="compositionally biased region" description="Basic and acidic residues" evidence="14">
    <location>
        <begin position="672"/>
        <end position="681"/>
    </location>
</feature>
<evidence type="ECO:0000256" key="7">
    <source>
        <dbReference type="ARBA" id="ARBA00022884"/>
    </source>
</evidence>
<dbReference type="PANTHER" id="PTHR15683">
    <property type="entry name" value="SCAFFOLD ATTACHMENT FACTOR B-RELATED"/>
    <property type="match status" value="1"/>
</dbReference>
<keyword evidence="9" id="KW-0805">Transcription regulation</keyword>
<feature type="compositionally biased region" description="Gly residues" evidence="14">
    <location>
        <begin position="924"/>
        <end position="933"/>
    </location>
</feature>
<feature type="compositionally biased region" description="Basic residues" evidence="14">
    <location>
        <begin position="126"/>
        <end position="139"/>
    </location>
</feature>
<evidence type="ECO:0000256" key="4">
    <source>
        <dbReference type="ARBA" id="ARBA00022499"/>
    </source>
</evidence>
<feature type="region of interest" description="Disordered" evidence="14">
    <location>
        <begin position="1"/>
        <end position="72"/>
    </location>
</feature>
<evidence type="ECO:0000256" key="14">
    <source>
        <dbReference type="SAM" id="MobiDB-lite"/>
    </source>
</evidence>
<dbReference type="GO" id="GO:0003723">
    <property type="term" value="F:RNA binding"/>
    <property type="evidence" value="ECO:0007669"/>
    <property type="project" value="UniProtKB-UniRule"/>
</dbReference>
<keyword evidence="7 13" id="KW-0694">RNA-binding</keyword>
<keyword evidence="11" id="KW-0804">Transcription</keyword>
<keyword evidence="12" id="KW-0539">Nucleus</keyword>
<keyword evidence="8" id="KW-0007">Acetylation</keyword>
<feature type="compositionally biased region" description="Gly residues" evidence="14">
    <location>
        <begin position="380"/>
        <end position="389"/>
    </location>
</feature>
<dbReference type="InterPro" id="IPR035979">
    <property type="entry name" value="RBD_domain_sf"/>
</dbReference>
<keyword evidence="3" id="KW-0678">Repressor</keyword>
<keyword evidence="17" id="KW-1185">Reference proteome</keyword>
<sequence length="967" mass="107237">MATAEASQGPEGPGGEEAAGATAGEGEATAGAPVLPSPSSPSLSGAGAAAPPSLLPPPPPGSSSSSPSTRRLADLRVIDLRAELKRRNLDSGGNKSVLLERLRTAIEEEGGNPDEVPVASESASKKTPKRTVKGTKRLPSRTCFFVAGRKPEDESGDDNCLEENSRDGQEDTEASSENLQDIDMMDISVLDEAEIDNSSAVDGGEDFGSENVLDSDKDNIDVEMKELPDQLMESEENADELEDQLEAASPGLAAVKDLEEQCSDAENEKILDNLGDTCKSEPLKEEEEEEEDAEEPSEVEQAQEATSQWSGKLAEEEEALGPAAQPDEELLDSESRAGRAAAKKEEEEGENLGVAKGKPSEQRVEEAELDSDSLAVESRSGGGGGGESSGGAQAEEASSEAAAETDAGPQAASPEAEKMEAKANGEEESSATREPSAPEGGDQNTSSEEAQDAKLASKEEKGHGGSSSSGRNFWVSGLSSTTRATDLKTLFSKYGKVVGAKVVTNARSPGSRCYGFVTMSTAEEATKCITHCHKTELHGKIISLERAKNEPATKKLLDKKESDVKNEGSASERSTSIKKHEKGDQKDDAKKADEKDEKGKEESRSGSASKSGSKGTERTVIMDKSKGEPVISVKTTSRSKERSTKSQDRKSESREKSRERQGSEPFGKSRGRHEEEDRHRRYRWEKQKLLEAIKEQEERERLEIAREKLQFERTRLERERLERERLERERMRIEHERWREQERIQSEREELRRQHEQLRYEQARRSTLRRPYDMDGRRDDPYWLEAKRMAMDDRHRSDFSRQDRFRSFDHRDRGRFHDHNLDRRESSRSMMADRDTQHYTDYRHRGPDRDSRDSWSSYSSDRRMNEGRGIPPQSRDGRDWGDHSRKYDPDRSWQSNDDGGTMGRDHDRWRGGSRGRRGHMMRGGMSGRGGFVSGGPQASHGGEARGEDFAGQDRGSRPSDPRFNRHY</sequence>
<feature type="compositionally biased region" description="Low complexity" evidence="14">
    <location>
        <begin position="605"/>
        <end position="614"/>
    </location>
</feature>
<accession>A0A6J0TMR0</accession>
<evidence type="ECO:0000256" key="12">
    <source>
        <dbReference type="ARBA" id="ARBA00023242"/>
    </source>
</evidence>
<evidence type="ECO:0000256" key="2">
    <source>
        <dbReference type="ARBA" id="ARBA00022481"/>
    </source>
</evidence>
<dbReference type="SMART" id="SM00360">
    <property type="entry name" value="RRM"/>
    <property type="match status" value="1"/>
</dbReference>
<dbReference type="Proteomes" id="UP001652642">
    <property type="component" value="Chromosome 7"/>
</dbReference>
<evidence type="ECO:0000313" key="18">
    <source>
        <dbReference type="RefSeq" id="XP_020649806.2"/>
    </source>
</evidence>
<proteinExistence type="predicted"/>
<evidence type="ECO:0000256" key="3">
    <source>
        <dbReference type="ARBA" id="ARBA00022491"/>
    </source>
</evidence>
<feature type="compositionally biased region" description="Basic and acidic residues" evidence="14">
    <location>
        <begin position="581"/>
        <end position="604"/>
    </location>
</feature>
<dbReference type="GO" id="GO:0050684">
    <property type="term" value="P:regulation of mRNA processing"/>
    <property type="evidence" value="ECO:0007669"/>
    <property type="project" value="TreeGrafter"/>
</dbReference>
<dbReference type="SUPFAM" id="SSF54928">
    <property type="entry name" value="RNA-binding domain, RBD"/>
    <property type="match status" value="1"/>
</dbReference>
<dbReference type="SMART" id="SM00513">
    <property type="entry name" value="SAP"/>
    <property type="match status" value="1"/>
</dbReference>
<dbReference type="Gene3D" id="3.30.70.330">
    <property type="match status" value="1"/>
</dbReference>
<evidence type="ECO:0000256" key="11">
    <source>
        <dbReference type="ARBA" id="ARBA00023163"/>
    </source>
</evidence>
<evidence type="ECO:0000256" key="6">
    <source>
        <dbReference type="ARBA" id="ARBA00022843"/>
    </source>
</evidence>
<feature type="compositionally biased region" description="Basic and acidic residues" evidence="14">
    <location>
        <begin position="415"/>
        <end position="425"/>
    </location>
</feature>
<gene>
    <name evidence="18" type="primary">LOC110079251</name>
</gene>
<feature type="compositionally biased region" description="Basic and acidic residues" evidence="14">
    <location>
        <begin position="954"/>
        <end position="967"/>
    </location>
</feature>
<dbReference type="InterPro" id="IPR000504">
    <property type="entry name" value="RRM_dom"/>
</dbReference>
<keyword evidence="10" id="KW-0238">DNA-binding</keyword>
<feature type="domain" description="RRM" evidence="15">
    <location>
        <begin position="471"/>
        <end position="549"/>
    </location>
</feature>
<dbReference type="InterPro" id="IPR003034">
    <property type="entry name" value="SAP_dom"/>
</dbReference>
<dbReference type="GO" id="GO:0043565">
    <property type="term" value="F:sequence-specific DNA binding"/>
    <property type="evidence" value="ECO:0007669"/>
    <property type="project" value="TreeGrafter"/>
</dbReference>
<organism evidence="17 18">
    <name type="scientific">Pogona vitticeps</name>
    <name type="common">central bearded dragon</name>
    <dbReference type="NCBI Taxonomy" id="103695"/>
    <lineage>
        <taxon>Eukaryota</taxon>
        <taxon>Metazoa</taxon>
        <taxon>Chordata</taxon>
        <taxon>Craniata</taxon>
        <taxon>Vertebrata</taxon>
        <taxon>Euteleostomi</taxon>
        <taxon>Lepidosauria</taxon>
        <taxon>Squamata</taxon>
        <taxon>Bifurcata</taxon>
        <taxon>Unidentata</taxon>
        <taxon>Episquamata</taxon>
        <taxon>Toxicofera</taxon>
        <taxon>Iguania</taxon>
        <taxon>Acrodonta</taxon>
        <taxon>Agamidae</taxon>
        <taxon>Amphibolurinae</taxon>
        <taxon>Pogona</taxon>
    </lineage>
</organism>
<keyword evidence="4" id="KW-1017">Isopeptide bond</keyword>
<dbReference type="AlphaFoldDB" id="A0A6J0TMR0"/>
<dbReference type="GO" id="GO:0006357">
    <property type="term" value="P:regulation of transcription by RNA polymerase II"/>
    <property type="evidence" value="ECO:0007669"/>
    <property type="project" value="TreeGrafter"/>
</dbReference>
<feature type="compositionally biased region" description="Basic and acidic residues" evidence="14">
    <location>
        <begin position="615"/>
        <end position="627"/>
    </location>
</feature>
<feature type="region of interest" description="Disordered" evidence="14">
    <location>
        <begin position="106"/>
        <end position="474"/>
    </location>
</feature>
<dbReference type="GeneID" id="110079251"/>
<name>A0A6J0TMR0_9SAUR</name>
<feature type="compositionally biased region" description="Basic and acidic residues" evidence="14">
    <location>
        <begin position="815"/>
        <end position="853"/>
    </location>
</feature>
<comment type="subcellular location">
    <subcellularLocation>
        <location evidence="1">Nucleus</location>
    </subcellularLocation>
</comment>
<feature type="region of interest" description="Disordered" evidence="14">
    <location>
        <begin position="815"/>
        <end position="967"/>
    </location>
</feature>
<feature type="domain" description="SAP" evidence="16">
    <location>
        <begin position="72"/>
        <end position="106"/>
    </location>
</feature>
<dbReference type="InterPro" id="IPR036361">
    <property type="entry name" value="SAP_dom_sf"/>
</dbReference>
<feature type="compositionally biased region" description="Basic and acidic residues" evidence="14">
    <location>
        <begin position="451"/>
        <end position="463"/>
    </location>
</feature>
<evidence type="ECO:0000256" key="9">
    <source>
        <dbReference type="ARBA" id="ARBA00023015"/>
    </source>
</evidence>
<feature type="compositionally biased region" description="Basic residues" evidence="14">
    <location>
        <begin position="911"/>
        <end position="920"/>
    </location>
</feature>
<dbReference type="Pfam" id="PF02037">
    <property type="entry name" value="SAP"/>
    <property type="match status" value="1"/>
</dbReference>
<feature type="compositionally biased region" description="Basic and acidic residues" evidence="14">
    <location>
        <begin position="552"/>
        <end position="566"/>
    </location>
</feature>
<keyword evidence="6" id="KW-0832">Ubl conjugation</keyword>
<dbReference type="InterPro" id="IPR034781">
    <property type="entry name" value="SAFB1_2_RBD"/>
</dbReference>
<keyword evidence="2" id="KW-0488">Methylation</keyword>
<feature type="compositionally biased region" description="Low complexity" evidence="14">
    <location>
        <begin position="390"/>
        <end position="404"/>
    </location>
</feature>
<evidence type="ECO:0000256" key="13">
    <source>
        <dbReference type="PROSITE-ProRule" id="PRU00176"/>
    </source>
</evidence>
<dbReference type="InterPro" id="IPR051738">
    <property type="entry name" value="SAF_Modulators"/>
</dbReference>
<dbReference type="KEGG" id="pvt:110079251"/>
<dbReference type="PROSITE" id="PS50800">
    <property type="entry name" value="SAP"/>
    <property type="match status" value="1"/>
</dbReference>
<evidence type="ECO:0000256" key="5">
    <source>
        <dbReference type="ARBA" id="ARBA00022553"/>
    </source>
</evidence>
<feature type="compositionally biased region" description="Basic and acidic residues" evidence="14">
    <location>
        <begin position="214"/>
        <end position="228"/>
    </location>
</feature>
<dbReference type="InParanoid" id="A0A6J0TMR0"/>
<dbReference type="InterPro" id="IPR012677">
    <property type="entry name" value="Nucleotide-bd_a/b_plait_sf"/>
</dbReference>
<feature type="compositionally biased region" description="Basic and acidic residues" evidence="14">
    <location>
        <begin position="638"/>
        <end position="662"/>
    </location>
</feature>
<dbReference type="PROSITE" id="PS50102">
    <property type="entry name" value="RRM"/>
    <property type="match status" value="1"/>
</dbReference>
<evidence type="ECO:0000256" key="10">
    <source>
        <dbReference type="ARBA" id="ARBA00023125"/>
    </source>
</evidence>
<dbReference type="RefSeq" id="XP_020649806.2">
    <property type="nucleotide sequence ID" value="XM_020794147.2"/>
</dbReference>
<feature type="compositionally biased region" description="Low complexity" evidence="14">
    <location>
        <begin position="40"/>
        <end position="52"/>
    </location>
</feature>
<feature type="compositionally biased region" description="Basic and acidic residues" evidence="14">
    <location>
        <begin position="333"/>
        <end position="346"/>
    </location>
</feature>
<dbReference type="GO" id="GO:0005634">
    <property type="term" value="C:nucleus"/>
    <property type="evidence" value="ECO:0007669"/>
    <property type="project" value="UniProtKB-SubCell"/>
</dbReference>
<feature type="region of interest" description="Disordered" evidence="14">
    <location>
        <begin position="552"/>
        <end position="681"/>
    </location>
</feature>
<evidence type="ECO:0000259" key="16">
    <source>
        <dbReference type="PROSITE" id="PS50800"/>
    </source>
</evidence>
<dbReference type="OrthoDB" id="6159259at2759"/>
<dbReference type="Pfam" id="PF00076">
    <property type="entry name" value="RRM_1"/>
    <property type="match status" value="1"/>
</dbReference>
<dbReference type="SUPFAM" id="SSF68906">
    <property type="entry name" value="SAP domain"/>
    <property type="match status" value="1"/>
</dbReference>
<keyword evidence="5" id="KW-0597">Phosphoprotein</keyword>
<protein>
    <submittedName>
        <fullName evidence="18">Scaffold attachment factor B1-like isoform X1</fullName>
    </submittedName>
</protein>
<dbReference type="PANTHER" id="PTHR15683:SF6">
    <property type="entry name" value="SCAFFOLD ATTACHMENT FACTOR B1"/>
    <property type="match status" value="1"/>
</dbReference>
<evidence type="ECO:0000259" key="15">
    <source>
        <dbReference type="PROSITE" id="PS50102"/>
    </source>
</evidence>